<dbReference type="Proteomes" id="UP000623269">
    <property type="component" value="Unassembled WGS sequence"/>
</dbReference>
<organism evidence="1 2">
    <name type="scientific">Mobilitalea sibirica</name>
    <dbReference type="NCBI Taxonomy" id="1462919"/>
    <lineage>
        <taxon>Bacteria</taxon>
        <taxon>Bacillati</taxon>
        <taxon>Bacillota</taxon>
        <taxon>Clostridia</taxon>
        <taxon>Lachnospirales</taxon>
        <taxon>Lachnospiraceae</taxon>
        <taxon>Mobilitalea</taxon>
    </lineage>
</organism>
<proteinExistence type="predicted"/>
<reference evidence="1" key="1">
    <citation type="submission" date="2020-12" db="EMBL/GenBank/DDBJ databases">
        <title>M. sibirica DSM 26468T genome.</title>
        <authorList>
            <person name="Thieme N."/>
            <person name="Rettenmaier R."/>
            <person name="Zverlov V."/>
            <person name="Liebl W."/>
        </authorList>
    </citation>
    <scope>NUCLEOTIDE SEQUENCE</scope>
    <source>
        <strain evidence="1">DSM 26468</strain>
    </source>
</reference>
<gene>
    <name evidence="1" type="ORF">I5677_13610</name>
</gene>
<evidence type="ECO:0000313" key="2">
    <source>
        <dbReference type="Proteomes" id="UP000623269"/>
    </source>
</evidence>
<dbReference type="EMBL" id="JAEAGR010000015">
    <property type="protein sequence ID" value="MBH1941934.1"/>
    <property type="molecule type" value="Genomic_DNA"/>
</dbReference>
<protein>
    <submittedName>
        <fullName evidence="1">Uncharacterized protein</fullName>
    </submittedName>
</protein>
<name>A0A8J7H0I8_9FIRM</name>
<comment type="caution">
    <text evidence="1">The sequence shown here is derived from an EMBL/GenBank/DDBJ whole genome shotgun (WGS) entry which is preliminary data.</text>
</comment>
<sequence length="74" mass="8078">MNGVTISSGRFVPPGASIDNQEKADLLNHVPSDQEAFTKEVPRVNEQFPSSYSLLLGIPVTPAGFVVMETKRMM</sequence>
<keyword evidence="2" id="KW-1185">Reference proteome</keyword>
<accession>A0A8J7H0I8</accession>
<dbReference type="AlphaFoldDB" id="A0A8J7H0I8"/>
<evidence type="ECO:0000313" key="1">
    <source>
        <dbReference type="EMBL" id="MBH1941934.1"/>
    </source>
</evidence>